<accession>A0AAV9VSA5</accession>
<evidence type="ECO:0000313" key="2">
    <source>
        <dbReference type="Proteomes" id="UP001370758"/>
    </source>
</evidence>
<dbReference type="EMBL" id="JAVHJL010000012">
    <property type="protein sequence ID" value="KAK6495692.1"/>
    <property type="molecule type" value="Genomic_DNA"/>
</dbReference>
<comment type="caution">
    <text evidence="1">The sequence shown here is derived from an EMBL/GenBank/DDBJ whole genome shotgun (WGS) entry which is preliminary data.</text>
</comment>
<organism evidence="1 2">
    <name type="scientific">Arthrobotrys musiformis</name>
    <dbReference type="NCBI Taxonomy" id="47236"/>
    <lineage>
        <taxon>Eukaryota</taxon>
        <taxon>Fungi</taxon>
        <taxon>Dikarya</taxon>
        <taxon>Ascomycota</taxon>
        <taxon>Pezizomycotina</taxon>
        <taxon>Orbiliomycetes</taxon>
        <taxon>Orbiliales</taxon>
        <taxon>Orbiliaceae</taxon>
        <taxon>Arthrobotrys</taxon>
    </lineage>
</organism>
<evidence type="ECO:0000313" key="1">
    <source>
        <dbReference type="EMBL" id="KAK6495692.1"/>
    </source>
</evidence>
<reference evidence="1 2" key="1">
    <citation type="submission" date="2023-08" db="EMBL/GenBank/DDBJ databases">
        <authorList>
            <person name="Palmer J.M."/>
        </authorList>
    </citation>
    <scope>NUCLEOTIDE SEQUENCE [LARGE SCALE GENOMIC DNA]</scope>
    <source>
        <strain evidence="1 2">TWF481</strain>
    </source>
</reference>
<proteinExistence type="predicted"/>
<protein>
    <submittedName>
        <fullName evidence="1">Uncharacterized protein</fullName>
    </submittedName>
</protein>
<sequence length="129" mass="14298">MKNNSLRPFLLGLDREKAVAIINSSRQADCIGRRDQPIGKTSSGQTKIYVPFAPQSSDLASLMVPKKPSARCQKCNSNIVPTKVFKKTGVVKIQNSHDGIFGVTESGDEFVTIQMVWVCRINRHAFPSY</sequence>
<dbReference type="Proteomes" id="UP001370758">
    <property type="component" value="Unassembled WGS sequence"/>
</dbReference>
<dbReference type="AlphaFoldDB" id="A0AAV9VSA5"/>
<name>A0AAV9VSA5_9PEZI</name>
<keyword evidence="2" id="KW-1185">Reference proteome</keyword>
<gene>
    <name evidence="1" type="ORF">TWF481_002740</name>
</gene>